<dbReference type="Proteomes" id="UP000654947">
    <property type="component" value="Unassembled WGS sequence"/>
</dbReference>
<evidence type="ECO:0000313" key="2">
    <source>
        <dbReference type="EMBL" id="GHD20307.1"/>
    </source>
</evidence>
<feature type="region of interest" description="Disordered" evidence="1">
    <location>
        <begin position="65"/>
        <end position="90"/>
    </location>
</feature>
<feature type="compositionally biased region" description="Low complexity" evidence="1">
    <location>
        <begin position="1"/>
        <end position="12"/>
    </location>
</feature>
<organism evidence="2 3">
    <name type="scientific">Nocardiopsis kunsanensis</name>
    <dbReference type="NCBI Taxonomy" id="141693"/>
    <lineage>
        <taxon>Bacteria</taxon>
        <taxon>Bacillati</taxon>
        <taxon>Actinomycetota</taxon>
        <taxon>Actinomycetes</taxon>
        <taxon>Streptosporangiales</taxon>
        <taxon>Nocardiopsidaceae</taxon>
        <taxon>Nocardiopsis</taxon>
    </lineage>
</organism>
<name>A0A918XAR6_9ACTN</name>
<dbReference type="AlphaFoldDB" id="A0A918XAR6"/>
<keyword evidence="3" id="KW-1185">Reference proteome</keyword>
<feature type="compositionally biased region" description="Low complexity" evidence="1">
    <location>
        <begin position="76"/>
        <end position="90"/>
    </location>
</feature>
<protein>
    <submittedName>
        <fullName evidence="2">Uncharacterized protein</fullName>
    </submittedName>
</protein>
<sequence length="90" mass="9642">MVTAPPQQPTTGTRRRPWWRRSRPLPPALITLVSTSAAVPPCLALDPATAPIPIRPEPGWYYRLWNGGSSTGADHGAPGPARPAEPGLTR</sequence>
<proteinExistence type="predicted"/>
<reference evidence="2 3" key="1">
    <citation type="journal article" date="2014" name="Int. J. Syst. Evol. Microbiol.">
        <title>Complete genome sequence of Corynebacterium casei LMG S-19264T (=DSM 44701T), isolated from a smear-ripened cheese.</title>
        <authorList>
            <consortium name="US DOE Joint Genome Institute (JGI-PGF)"/>
            <person name="Walter F."/>
            <person name="Albersmeier A."/>
            <person name="Kalinowski J."/>
            <person name="Ruckert C."/>
        </authorList>
    </citation>
    <scope>NUCLEOTIDE SEQUENCE [LARGE SCALE GENOMIC DNA]</scope>
    <source>
        <strain evidence="2 3">KCTC 19473</strain>
    </source>
</reference>
<accession>A0A918XAR6</accession>
<evidence type="ECO:0000256" key="1">
    <source>
        <dbReference type="SAM" id="MobiDB-lite"/>
    </source>
</evidence>
<feature type="compositionally biased region" description="Basic residues" evidence="1">
    <location>
        <begin position="13"/>
        <end position="22"/>
    </location>
</feature>
<dbReference type="RefSeq" id="WP_152442509.1">
    <property type="nucleotide sequence ID" value="NZ_BMXL01000004.1"/>
</dbReference>
<evidence type="ECO:0000313" key="3">
    <source>
        <dbReference type="Proteomes" id="UP000654947"/>
    </source>
</evidence>
<gene>
    <name evidence="2" type="ORF">GCM10007147_12310</name>
</gene>
<dbReference type="EMBL" id="BMXL01000004">
    <property type="protein sequence ID" value="GHD20307.1"/>
    <property type="molecule type" value="Genomic_DNA"/>
</dbReference>
<feature type="region of interest" description="Disordered" evidence="1">
    <location>
        <begin position="1"/>
        <end position="22"/>
    </location>
</feature>
<comment type="caution">
    <text evidence="2">The sequence shown here is derived from an EMBL/GenBank/DDBJ whole genome shotgun (WGS) entry which is preliminary data.</text>
</comment>